<evidence type="ECO:0000313" key="2">
    <source>
        <dbReference type="Proteomes" id="UP000231648"/>
    </source>
</evidence>
<comment type="caution">
    <text evidence="1">The sequence shown here is derived from an EMBL/GenBank/DDBJ whole genome shotgun (WGS) entry which is preliminary data.</text>
</comment>
<dbReference type="Proteomes" id="UP000231648">
    <property type="component" value="Unassembled WGS sequence"/>
</dbReference>
<dbReference type="AlphaFoldDB" id="A0A2M8KCN4"/>
<dbReference type="EMBL" id="PFDX01000009">
    <property type="protein sequence ID" value="PJE57653.1"/>
    <property type="molecule type" value="Genomic_DNA"/>
</dbReference>
<proteinExistence type="predicted"/>
<reference evidence="2" key="1">
    <citation type="submission" date="2017-09" db="EMBL/GenBank/DDBJ databases">
        <title>Depth-based differentiation of microbial function through sediment-hosted aquifers and enrichment of novel symbionts in the deep terrestrial subsurface.</title>
        <authorList>
            <person name="Probst A.J."/>
            <person name="Ladd B."/>
            <person name="Jarett J.K."/>
            <person name="Geller-Mcgrath D.E."/>
            <person name="Sieber C.M.K."/>
            <person name="Emerson J.B."/>
            <person name="Anantharaman K."/>
            <person name="Thomas B.C."/>
            <person name="Malmstrom R."/>
            <person name="Stieglmeier M."/>
            <person name="Klingl A."/>
            <person name="Woyke T."/>
            <person name="Ryan C.M."/>
            <person name="Banfield J.F."/>
        </authorList>
    </citation>
    <scope>NUCLEOTIDE SEQUENCE [LARGE SCALE GENOMIC DNA]</scope>
</reference>
<evidence type="ECO:0000313" key="1">
    <source>
        <dbReference type="EMBL" id="PJE57653.1"/>
    </source>
</evidence>
<accession>A0A2M8KCN4</accession>
<organism evidence="1 2">
    <name type="scientific">Candidatus Portnoybacteria bacterium CG10_big_fil_rev_8_21_14_0_10_38_18</name>
    <dbReference type="NCBI Taxonomy" id="1974813"/>
    <lineage>
        <taxon>Bacteria</taxon>
        <taxon>Candidatus Portnoyibacteriota</taxon>
    </lineage>
</organism>
<protein>
    <submittedName>
        <fullName evidence="1">Uncharacterized protein</fullName>
    </submittedName>
</protein>
<gene>
    <name evidence="1" type="ORF">COU82_00650</name>
</gene>
<name>A0A2M8KCN4_9BACT</name>
<sequence>MDAACKGKKFGHNFPVPGGPCLNCGINQDELSEETKPKKIEETLSQAFKQIRGIHSEIHALAKDISEYCREPKKFALYLGVIKRIGKNRACQIFSEIKQSKDIKSRAKIFMYLSKDKKSKNDFTNRKRRK</sequence>